<protein>
    <submittedName>
        <fullName evidence="2">Uncharacterized protein</fullName>
    </submittedName>
</protein>
<organism evidence="2 3">
    <name type="scientific">Megaselia scalaris</name>
    <name type="common">Humpbacked fly</name>
    <name type="synonym">Phora scalaris</name>
    <dbReference type="NCBI Taxonomy" id="36166"/>
    <lineage>
        <taxon>Eukaryota</taxon>
        <taxon>Metazoa</taxon>
        <taxon>Ecdysozoa</taxon>
        <taxon>Arthropoda</taxon>
        <taxon>Hexapoda</taxon>
        <taxon>Insecta</taxon>
        <taxon>Pterygota</taxon>
        <taxon>Neoptera</taxon>
        <taxon>Endopterygota</taxon>
        <taxon>Diptera</taxon>
        <taxon>Brachycera</taxon>
        <taxon>Muscomorpha</taxon>
        <taxon>Platypezoidea</taxon>
        <taxon>Phoridae</taxon>
        <taxon>Megaseliini</taxon>
        <taxon>Megaselia</taxon>
    </lineage>
</organism>
<reference evidence="3" key="1">
    <citation type="submission" date="2013-02" db="EMBL/GenBank/DDBJ databases">
        <authorList>
            <person name="Hughes D."/>
        </authorList>
    </citation>
    <scope>NUCLEOTIDE SEQUENCE</scope>
    <source>
        <strain>Durham</strain>
        <strain evidence="3">NC isolate 2 -- Noor lab</strain>
    </source>
</reference>
<reference evidence="2" key="2">
    <citation type="submission" date="2015-06" db="UniProtKB">
        <authorList>
            <consortium name="EnsemblMetazoa"/>
        </authorList>
    </citation>
    <scope>IDENTIFICATION</scope>
</reference>
<feature type="compositionally biased region" description="Basic and acidic residues" evidence="1">
    <location>
        <begin position="1"/>
        <end position="26"/>
    </location>
</feature>
<feature type="region of interest" description="Disordered" evidence="1">
    <location>
        <begin position="1"/>
        <end position="31"/>
    </location>
</feature>
<dbReference type="EMBL" id="CAQQ02174418">
    <property type="status" value="NOT_ANNOTATED_CDS"/>
    <property type="molecule type" value="Genomic_DNA"/>
</dbReference>
<proteinExistence type="predicted"/>
<name>T1GPH3_MEGSC</name>
<keyword evidence="3" id="KW-1185">Reference proteome</keyword>
<accession>T1GPH3</accession>
<evidence type="ECO:0000313" key="2">
    <source>
        <dbReference type="EnsemblMetazoa" id="MESCA005503-PA"/>
    </source>
</evidence>
<dbReference type="EnsemblMetazoa" id="MESCA005503-RA">
    <property type="protein sequence ID" value="MESCA005503-PA"/>
    <property type="gene ID" value="MESCA005503"/>
</dbReference>
<feature type="region of interest" description="Disordered" evidence="1">
    <location>
        <begin position="88"/>
        <end position="107"/>
    </location>
</feature>
<evidence type="ECO:0000256" key="1">
    <source>
        <dbReference type="SAM" id="MobiDB-lite"/>
    </source>
</evidence>
<dbReference type="AlphaFoldDB" id="T1GPH3"/>
<dbReference type="HOGENOM" id="CLU_2040739_0_0_1"/>
<evidence type="ECO:0000313" key="3">
    <source>
        <dbReference type="Proteomes" id="UP000015102"/>
    </source>
</evidence>
<sequence length="121" mass="14506">MSDRNSFELAKELDFDSENEKEKSEVQNKVSNLMQRSWSSAGFTAARTEHRLETRSKSAQKLHQFDYNEIYKRKREERARQMEEEIKAQANSFKSRPMPNFREKKETNFPLRITVPIIQKY</sequence>
<dbReference type="Proteomes" id="UP000015102">
    <property type="component" value="Unassembled WGS sequence"/>
</dbReference>